<evidence type="ECO:0000313" key="2">
    <source>
        <dbReference type="EMBL" id="WVZ08033.1"/>
    </source>
</evidence>
<keyword evidence="3" id="KW-1185">Reference proteome</keyword>
<feature type="transmembrane region" description="Helical" evidence="1">
    <location>
        <begin position="6"/>
        <end position="24"/>
    </location>
</feature>
<accession>A0AAQ3NH88</accession>
<reference evidence="2 3" key="1">
    <citation type="journal article" date="2023" name="Life. Sci Alliance">
        <title>Evolutionary insights into 3D genome organization and epigenetic landscape of Vigna mungo.</title>
        <authorList>
            <person name="Junaid A."/>
            <person name="Singh B."/>
            <person name="Bhatia S."/>
        </authorList>
    </citation>
    <scope>NUCLEOTIDE SEQUENCE [LARGE SCALE GENOMIC DNA]</scope>
    <source>
        <strain evidence="2">Urdbean</strain>
    </source>
</reference>
<evidence type="ECO:0000313" key="3">
    <source>
        <dbReference type="Proteomes" id="UP001374535"/>
    </source>
</evidence>
<evidence type="ECO:0000256" key="1">
    <source>
        <dbReference type="SAM" id="Phobius"/>
    </source>
</evidence>
<feature type="transmembrane region" description="Helical" evidence="1">
    <location>
        <begin position="36"/>
        <end position="54"/>
    </location>
</feature>
<dbReference type="EMBL" id="CP144695">
    <property type="protein sequence ID" value="WVZ08033.1"/>
    <property type="molecule type" value="Genomic_DNA"/>
</dbReference>
<keyword evidence="1" id="KW-0812">Transmembrane</keyword>
<proteinExistence type="predicted"/>
<protein>
    <submittedName>
        <fullName evidence="2">Uncharacterized protein</fullName>
    </submittedName>
</protein>
<feature type="transmembrane region" description="Helical" evidence="1">
    <location>
        <begin position="74"/>
        <end position="93"/>
    </location>
</feature>
<dbReference type="AlphaFoldDB" id="A0AAQ3NH88"/>
<sequence length="116" mass="13640">MHMLNYQSYFSVEILLINILVLNFRKSVSQSLVDKLLSINGIHVNIIIHSATLFNYKARYNSNLIQLVAADSYIPFLPLYFFFCILVKFFIALHRRPRRRTTSLPLQITGFFQQIK</sequence>
<keyword evidence="1" id="KW-0472">Membrane</keyword>
<gene>
    <name evidence="2" type="ORF">V8G54_021379</name>
</gene>
<organism evidence="2 3">
    <name type="scientific">Vigna mungo</name>
    <name type="common">Black gram</name>
    <name type="synonym">Phaseolus mungo</name>
    <dbReference type="NCBI Taxonomy" id="3915"/>
    <lineage>
        <taxon>Eukaryota</taxon>
        <taxon>Viridiplantae</taxon>
        <taxon>Streptophyta</taxon>
        <taxon>Embryophyta</taxon>
        <taxon>Tracheophyta</taxon>
        <taxon>Spermatophyta</taxon>
        <taxon>Magnoliopsida</taxon>
        <taxon>eudicotyledons</taxon>
        <taxon>Gunneridae</taxon>
        <taxon>Pentapetalae</taxon>
        <taxon>rosids</taxon>
        <taxon>fabids</taxon>
        <taxon>Fabales</taxon>
        <taxon>Fabaceae</taxon>
        <taxon>Papilionoideae</taxon>
        <taxon>50 kb inversion clade</taxon>
        <taxon>NPAAA clade</taxon>
        <taxon>indigoferoid/millettioid clade</taxon>
        <taxon>Phaseoleae</taxon>
        <taxon>Vigna</taxon>
    </lineage>
</organism>
<name>A0AAQ3NH88_VIGMU</name>
<dbReference type="Proteomes" id="UP001374535">
    <property type="component" value="Chromosome 6"/>
</dbReference>
<keyword evidence="1" id="KW-1133">Transmembrane helix</keyword>